<evidence type="ECO:0000259" key="1">
    <source>
        <dbReference type="Pfam" id="PF13173"/>
    </source>
</evidence>
<dbReference type="InterPro" id="IPR025420">
    <property type="entry name" value="DUF4143"/>
</dbReference>
<name>A0ABX1SXN5_9BIFI</name>
<accession>A0ABX1SXN5</accession>
<dbReference type="Proteomes" id="UP000553756">
    <property type="component" value="Unassembled WGS sequence"/>
</dbReference>
<dbReference type="SUPFAM" id="SSF52540">
    <property type="entry name" value="P-loop containing nucleoside triphosphate hydrolases"/>
    <property type="match status" value="1"/>
</dbReference>
<evidence type="ECO:0000313" key="3">
    <source>
        <dbReference type="EMBL" id="NMN01907.1"/>
    </source>
</evidence>
<protein>
    <submittedName>
        <fullName evidence="3">ATPase AAA</fullName>
    </submittedName>
</protein>
<dbReference type="Pfam" id="PF13173">
    <property type="entry name" value="AAA_14"/>
    <property type="match status" value="1"/>
</dbReference>
<gene>
    <name evidence="3" type="ORF">G1C94_0528</name>
</gene>
<keyword evidence="4" id="KW-1185">Reference proteome</keyword>
<organism evidence="3 4">
    <name type="scientific">Bifidobacterium panos</name>
    <dbReference type="NCBI Taxonomy" id="2675321"/>
    <lineage>
        <taxon>Bacteria</taxon>
        <taxon>Bacillati</taxon>
        <taxon>Actinomycetota</taxon>
        <taxon>Actinomycetes</taxon>
        <taxon>Bifidobacteriales</taxon>
        <taxon>Bifidobacteriaceae</taxon>
        <taxon>Bifidobacterium</taxon>
    </lineage>
</organism>
<dbReference type="PANTHER" id="PTHR43566">
    <property type="entry name" value="CONSERVED PROTEIN"/>
    <property type="match status" value="1"/>
</dbReference>
<evidence type="ECO:0000313" key="4">
    <source>
        <dbReference type="Proteomes" id="UP000553756"/>
    </source>
</evidence>
<dbReference type="RefSeq" id="WP_172144428.1">
    <property type="nucleotide sequence ID" value="NZ_JAAIIJ010000006.1"/>
</dbReference>
<dbReference type="InterPro" id="IPR041682">
    <property type="entry name" value="AAA_14"/>
</dbReference>
<comment type="caution">
    <text evidence="3">The sequence shown here is derived from an EMBL/GenBank/DDBJ whole genome shotgun (WGS) entry which is preliminary data.</text>
</comment>
<evidence type="ECO:0000259" key="2">
    <source>
        <dbReference type="Pfam" id="PF13635"/>
    </source>
</evidence>
<proteinExistence type="predicted"/>
<dbReference type="InterPro" id="IPR027417">
    <property type="entry name" value="P-loop_NTPase"/>
</dbReference>
<feature type="domain" description="DUF4143" evidence="2">
    <location>
        <begin position="175"/>
        <end position="336"/>
    </location>
</feature>
<reference evidence="3 4" key="1">
    <citation type="submission" date="2020-02" db="EMBL/GenBank/DDBJ databases">
        <title>Characterization of phylogenetic diversity of novel bifidobacterial species isolated in Czech ZOOs.</title>
        <authorList>
            <person name="Lugli G.A."/>
            <person name="Vera N.B."/>
            <person name="Ventura M."/>
        </authorList>
    </citation>
    <scope>NUCLEOTIDE SEQUENCE [LARGE SCALE GENOMIC DNA]</scope>
    <source>
        <strain evidence="3 4">DSM 109963</strain>
    </source>
</reference>
<dbReference type="EMBL" id="JAAIIJ010000006">
    <property type="protein sequence ID" value="NMN01907.1"/>
    <property type="molecule type" value="Genomic_DNA"/>
</dbReference>
<sequence>MIPRQLEATVNRLAKGLPVITITGPRQSGKTTLARETFSDHEYVSLENPDNQQLATVDPHAFLNLHSGPTIFDEAQRIPTLFSYLQETVDRTNTPGQYVLTGSQNFLLLKSISQTLAGRVGVTYLLPLSYRELPNASLRPSSIEDFIVKGGYPRLYSSELRASDFYASYLRTYVERDVRDELGVRKIADFRKYLTLCATRIGNIFSDSTLASESKISANTASAWLSILESSFITFRLQPYYKNYGKRLVKTPKIYFHDTGLASHLLHVRSGEQLLRNGELRGRFFENLVVSEIVKQYYARGDEPRLYYWRDSNGKEIDLIIEQADRIRYAVEIKASRTRDVHAFDTMCSLAQDMGLEPEQRIVVYGGDEAVQTKLGRFIGLQHVNELVD</sequence>
<feature type="domain" description="AAA" evidence="1">
    <location>
        <begin position="18"/>
        <end position="133"/>
    </location>
</feature>
<dbReference type="Pfam" id="PF13635">
    <property type="entry name" value="DUF4143"/>
    <property type="match status" value="1"/>
</dbReference>
<dbReference type="PANTHER" id="PTHR43566:SF2">
    <property type="entry name" value="DUF4143 DOMAIN-CONTAINING PROTEIN"/>
    <property type="match status" value="1"/>
</dbReference>